<keyword evidence="2" id="KW-1185">Reference proteome</keyword>
<dbReference type="KEGG" id="psco:LY89DRAFT_675549"/>
<dbReference type="PANTHER" id="PTHR42085">
    <property type="entry name" value="F-BOX DOMAIN-CONTAINING PROTEIN"/>
    <property type="match status" value="1"/>
</dbReference>
<reference evidence="1 2" key="1">
    <citation type="submission" date="2015-10" db="EMBL/GenBank/DDBJ databases">
        <title>Full genome of DAOMC 229536 Phialocephala scopiformis, a fungal endophyte of spruce producing the potent anti-insectan compound rugulosin.</title>
        <authorList>
            <consortium name="DOE Joint Genome Institute"/>
            <person name="Walker A.K."/>
            <person name="Frasz S.L."/>
            <person name="Seifert K.A."/>
            <person name="Miller J.D."/>
            <person name="Mondo S.J."/>
            <person name="Labutti K."/>
            <person name="Lipzen A."/>
            <person name="Dockter R."/>
            <person name="Kennedy M."/>
            <person name="Grigoriev I.V."/>
            <person name="Spatafora J.W."/>
        </authorList>
    </citation>
    <scope>NUCLEOTIDE SEQUENCE [LARGE SCALE GENOMIC DNA]</scope>
    <source>
        <strain evidence="1 2">CBS 120377</strain>
    </source>
</reference>
<dbReference type="RefSeq" id="XP_018064409.1">
    <property type="nucleotide sequence ID" value="XM_018213519.1"/>
</dbReference>
<dbReference type="EMBL" id="KQ947430">
    <property type="protein sequence ID" value="KUJ10054.1"/>
    <property type="molecule type" value="Genomic_DNA"/>
</dbReference>
<dbReference type="GeneID" id="28823245"/>
<organism evidence="1 2">
    <name type="scientific">Mollisia scopiformis</name>
    <name type="common">Conifer needle endophyte fungus</name>
    <name type="synonym">Phialocephala scopiformis</name>
    <dbReference type="NCBI Taxonomy" id="149040"/>
    <lineage>
        <taxon>Eukaryota</taxon>
        <taxon>Fungi</taxon>
        <taxon>Dikarya</taxon>
        <taxon>Ascomycota</taxon>
        <taxon>Pezizomycotina</taxon>
        <taxon>Leotiomycetes</taxon>
        <taxon>Helotiales</taxon>
        <taxon>Mollisiaceae</taxon>
        <taxon>Mollisia</taxon>
    </lineage>
</organism>
<dbReference type="Proteomes" id="UP000070700">
    <property type="component" value="Unassembled WGS sequence"/>
</dbReference>
<dbReference type="OrthoDB" id="62952at2759"/>
<dbReference type="PANTHER" id="PTHR42085:SF2">
    <property type="entry name" value="F-BOX DOMAIN-CONTAINING PROTEIN"/>
    <property type="match status" value="1"/>
</dbReference>
<dbReference type="InParanoid" id="A0A132BDZ1"/>
<name>A0A132BDZ1_MOLSC</name>
<dbReference type="InterPro" id="IPR038883">
    <property type="entry name" value="AN11006-like"/>
</dbReference>
<gene>
    <name evidence="1" type="ORF">LY89DRAFT_675549</name>
</gene>
<evidence type="ECO:0000313" key="2">
    <source>
        <dbReference type="Proteomes" id="UP000070700"/>
    </source>
</evidence>
<evidence type="ECO:0000313" key="1">
    <source>
        <dbReference type="EMBL" id="KUJ10054.1"/>
    </source>
</evidence>
<protein>
    <recommendedName>
        <fullName evidence="3">F-box domain-containing protein</fullName>
    </recommendedName>
</protein>
<accession>A0A132BDZ1</accession>
<evidence type="ECO:0008006" key="3">
    <source>
        <dbReference type="Google" id="ProtNLM"/>
    </source>
</evidence>
<proteinExistence type="predicted"/>
<sequence length="279" mass="32040">MPPKTPSKGSSTKPSCSFLMKLPREIRDKIYRFLFIDERLESHVEAARFVATFRDRSLDEVKLFPNILRVNRQINTEATAVLYGENTFLASFVSWNTGWCALTRNVDIDILDPDCGSISLIGSIKRWKVVLSAEFRHSQGLDPHTPDPNFSRFCRVLSENQPTSLEVLVIPKREEPVPARSCYLSGVIEVEAEAYPYINTNCFPFKVYFKQAVQDMDVQYLEIRSARKKLFDHDIVQRLKNVDLELWRIDESIDFSVNEPVIGPDEEETELGMDPGTGW</sequence>
<dbReference type="AlphaFoldDB" id="A0A132BDZ1"/>